<dbReference type="SUPFAM" id="SSF53335">
    <property type="entry name" value="S-adenosyl-L-methionine-dependent methyltransferases"/>
    <property type="match status" value="1"/>
</dbReference>
<evidence type="ECO:0000313" key="3">
    <source>
        <dbReference type="Proteomes" id="UP001178507"/>
    </source>
</evidence>
<dbReference type="EMBL" id="CAUJNA010000492">
    <property type="protein sequence ID" value="CAJ1377824.1"/>
    <property type="molecule type" value="Genomic_DNA"/>
</dbReference>
<keyword evidence="3" id="KW-1185">Reference proteome</keyword>
<evidence type="ECO:0000259" key="1">
    <source>
        <dbReference type="Pfam" id="PF13649"/>
    </source>
</evidence>
<dbReference type="Proteomes" id="UP001178507">
    <property type="component" value="Unassembled WGS sequence"/>
</dbReference>
<sequence>MAFDAYSQPMPGTREIRLGSARFFAFVGPRLGAEHLVIWRRVADVQAKADEYQASAQTGVGSDLDLLRGASIRLTKCSDKEQLTAAVWRWEKLDERDPNRYWEVGGDSWMYWESFWVPAEDAALATDSPAFGDSKGAMLQPSLSSEAAPAISDGMSVLHQDLGPEDEQERLTRAAMKDRAYSIVYEYNVWGSDVSRSGTGSDLWSPEARLAVTALEAVVDAFGITSMLDCACGDATWMVPFFVARQKELQYLGVDVVSEVIERNKQRHPGVQFLAQDLSEIPLPTGAELIFSKETLNHMHLIDAQRALQRFAATGARFLLTNVHEGAENFLGAEKTCHTTYIKYDYELPPFSLRKVVRVVEYQGLQTCFALFELNN</sequence>
<evidence type="ECO:0000313" key="2">
    <source>
        <dbReference type="EMBL" id="CAJ1377824.1"/>
    </source>
</evidence>
<reference evidence="2" key="1">
    <citation type="submission" date="2023-08" db="EMBL/GenBank/DDBJ databases">
        <authorList>
            <person name="Chen Y."/>
            <person name="Shah S."/>
            <person name="Dougan E. K."/>
            <person name="Thang M."/>
            <person name="Chan C."/>
        </authorList>
    </citation>
    <scope>NUCLEOTIDE SEQUENCE</scope>
</reference>
<name>A0AA36HYV1_9DINO</name>
<comment type="caution">
    <text evidence="2">The sequence shown here is derived from an EMBL/GenBank/DDBJ whole genome shotgun (WGS) entry which is preliminary data.</text>
</comment>
<proteinExistence type="predicted"/>
<dbReference type="AlphaFoldDB" id="A0AA36HYV1"/>
<dbReference type="Gene3D" id="3.40.50.150">
    <property type="entry name" value="Vaccinia Virus protein VP39"/>
    <property type="match status" value="1"/>
</dbReference>
<feature type="domain" description="Methyltransferase" evidence="1">
    <location>
        <begin position="228"/>
        <end position="312"/>
    </location>
</feature>
<accession>A0AA36HYV1</accession>
<dbReference type="InterPro" id="IPR029063">
    <property type="entry name" value="SAM-dependent_MTases_sf"/>
</dbReference>
<gene>
    <name evidence="2" type="ORF">EVOR1521_LOCUS6530</name>
</gene>
<protein>
    <recommendedName>
        <fullName evidence="1">Methyltransferase domain-containing protein</fullName>
    </recommendedName>
</protein>
<organism evidence="2 3">
    <name type="scientific">Effrenium voratum</name>
    <dbReference type="NCBI Taxonomy" id="2562239"/>
    <lineage>
        <taxon>Eukaryota</taxon>
        <taxon>Sar</taxon>
        <taxon>Alveolata</taxon>
        <taxon>Dinophyceae</taxon>
        <taxon>Suessiales</taxon>
        <taxon>Symbiodiniaceae</taxon>
        <taxon>Effrenium</taxon>
    </lineage>
</organism>
<dbReference type="Pfam" id="PF13649">
    <property type="entry name" value="Methyltransf_25"/>
    <property type="match status" value="1"/>
</dbReference>
<dbReference type="InterPro" id="IPR041698">
    <property type="entry name" value="Methyltransf_25"/>
</dbReference>